<dbReference type="RefSeq" id="WP_371838430.1">
    <property type="nucleotide sequence ID" value="NZ_JBGMEK010000012.1"/>
</dbReference>
<comment type="caution">
    <text evidence="1">The sequence shown here is derived from an EMBL/GenBank/DDBJ whole genome shotgun (WGS) entry which is preliminary data.</text>
</comment>
<protein>
    <submittedName>
        <fullName evidence="1">Uncharacterized protein</fullName>
    </submittedName>
</protein>
<keyword evidence="2" id="KW-1185">Reference proteome</keyword>
<evidence type="ECO:0000313" key="1">
    <source>
        <dbReference type="EMBL" id="MFA0810857.1"/>
    </source>
</evidence>
<reference evidence="1 2" key="1">
    <citation type="submission" date="2024-08" db="EMBL/GenBank/DDBJ databases">
        <authorList>
            <person name="Ishaq N."/>
        </authorList>
    </citation>
    <scope>NUCLEOTIDE SEQUENCE [LARGE SCALE GENOMIC DNA]</scope>
    <source>
        <strain evidence="1 2">DSM 18651</strain>
    </source>
</reference>
<proteinExistence type="predicted"/>
<organism evidence="1 2">
    <name type="scientific">Microbulbifer epialgicus</name>
    <dbReference type="NCBI Taxonomy" id="393907"/>
    <lineage>
        <taxon>Bacteria</taxon>
        <taxon>Pseudomonadati</taxon>
        <taxon>Pseudomonadota</taxon>
        <taxon>Gammaproteobacteria</taxon>
        <taxon>Cellvibrionales</taxon>
        <taxon>Microbulbiferaceae</taxon>
        <taxon>Microbulbifer</taxon>
    </lineage>
</organism>
<dbReference type="EMBL" id="JBGMEK010000012">
    <property type="protein sequence ID" value="MFA0810857.1"/>
    <property type="molecule type" value="Genomic_DNA"/>
</dbReference>
<name>A0ABV4NYP1_9GAMM</name>
<gene>
    <name evidence="1" type="ORF">ACCI49_07965</name>
</gene>
<sequence length="214" mass="24035">MKLTIINGDAGDDTVVIDGLAFHFDLAGLIDDSIWAVQWSDEGEKAVGEIELRSGEHEKITSIRQFKKIIDRWDEEKAKVDKEQAEQEAFIKSRQFAFDLIDNEAGRARKRFVPIGYGMTDEYARVKSEAQRFIDSGFTGEVPAAVQTHAEVKGEEPREAAEKIIQASIKWNSALDKIRDIRIKAKAQVESAEEGADYVAIARPLLDTLKKLEI</sequence>
<dbReference type="Proteomes" id="UP001569428">
    <property type="component" value="Unassembled WGS sequence"/>
</dbReference>
<evidence type="ECO:0000313" key="2">
    <source>
        <dbReference type="Proteomes" id="UP001569428"/>
    </source>
</evidence>
<accession>A0ABV4NYP1</accession>